<reference evidence="2 3" key="1">
    <citation type="submission" date="2018-06" db="EMBL/GenBank/DDBJ databases">
        <title>Bacteria isolated from soil of Wuhan.</title>
        <authorList>
            <person name="Wei X."/>
            <person name="Chunhua H."/>
        </authorList>
    </citation>
    <scope>NUCLEOTIDE SEQUENCE [LARGE SCALE GENOMIC DNA]</scope>
    <source>
        <strain evidence="3">xwS2</strain>
    </source>
</reference>
<dbReference type="InterPro" id="IPR012347">
    <property type="entry name" value="Ferritin-like"/>
</dbReference>
<dbReference type="Gene3D" id="1.20.1260.10">
    <property type="match status" value="1"/>
</dbReference>
<dbReference type="InterPro" id="IPR019052">
    <property type="entry name" value="DUF2383"/>
</dbReference>
<sequence>MSNPNKDVISVLNDLIEFSKDGEKGFKTAAEDVKNPGLKTYFMQRIGECSTAVSELQHQVRALGGDPETSTSVSGDLHRGWVNLKSMLTGKDEVAVLNEVERGEDHALKAYKDALEKLAKLTLAPGSEVIALVERQYHGVQRNHDQVKALRNQARAQA</sequence>
<dbReference type="Pfam" id="PF09537">
    <property type="entry name" value="DUF2383"/>
    <property type="match status" value="1"/>
</dbReference>
<dbReference type="InterPro" id="IPR011971">
    <property type="entry name" value="CHP02284"/>
</dbReference>
<name>A0A443ZRU3_9PSED</name>
<gene>
    <name evidence="2" type="ORF">DM813_13130</name>
</gene>
<comment type="caution">
    <text evidence="2">The sequence shown here is derived from an EMBL/GenBank/DDBJ whole genome shotgun (WGS) entry which is preliminary data.</text>
</comment>
<feature type="domain" description="DUF2383" evidence="1">
    <location>
        <begin position="7"/>
        <end position="117"/>
    </location>
</feature>
<evidence type="ECO:0000313" key="3">
    <source>
        <dbReference type="Proteomes" id="UP000288983"/>
    </source>
</evidence>
<dbReference type="AlphaFoldDB" id="A0A443ZRU3"/>
<evidence type="ECO:0000313" key="2">
    <source>
        <dbReference type="EMBL" id="RWU22129.1"/>
    </source>
</evidence>
<dbReference type="RefSeq" id="WP_128323800.1">
    <property type="nucleotide sequence ID" value="NZ_QJRG01000044.1"/>
</dbReference>
<dbReference type="OrthoDB" id="282393at2"/>
<organism evidence="2 3">
    <name type="scientific">Pseudomonas alkylphenolica</name>
    <dbReference type="NCBI Taxonomy" id="237609"/>
    <lineage>
        <taxon>Bacteria</taxon>
        <taxon>Pseudomonadati</taxon>
        <taxon>Pseudomonadota</taxon>
        <taxon>Gammaproteobacteria</taxon>
        <taxon>Pseudomonadales</taxon>
        <taxon>Pseudomonadaceae</taxon>
        <taxon>Pseudomonas</taxon>
    </lineage>
</organism>
<accession>A0A443ZRU3</accession>
<dbReference type="PIRSF" id="PIRSF029477">
    <property type="entry name" value="UCP029477"/>
    <property type="match status" value="1"/>
</dbReference>
<dbReference type="Proteomes" id="UP000288983">
    <property type="component" value="Unassembled WGS sequence"/>
</dbReference>
<protein>
    <submittedName>
        <fullName evidence="2">Aldehyde dehydrogenase</fullName>
    </submittedName>
</protein>
<dbReference type="InterPro" id="IPR016920">
    <property type="entry name" value="UCP029477"/>
</dbReference>
<proteinExistence type="predicted"/>
<evidence type="ECO:0000259" key="1">
    <source>
        <dbReference type="Pfam" id="PF09537"/>
    </source>
</evidence>
<dbReference type="NCBIfam" id="TIGR02284">
    <property type="entry name" value="PA2169 family four-helix-bundle protein"/>
    <property type="match status" value="1"/>
</dbReference>
<dbReference type="EMBL" id="QJRG01000044">
    <property type="protein sequence ID" value="RWU22129.1"/>
    <property type="molecule type" value="Genomic_DNA"/>
</dbReference>